<dbReference type="GO" id="GO:0006629">
    <property type="term" value="P:lipid metabolic process"/>
    <property type="evidence" value="ECO:0007669"/>
    <property type="project" value="UniProtKB-KW"/>
</dbReference>
<evidence type="ECO:0000256" key="4">
    <source>
        <dbReference type="ARBA" id="ARBA00023098"/>
    </source>
</evidence>
<dbReference type="SMART" id="SM00822">
    <property type="entry name" value="PKS_KR"/>
    <property type="match status" value="1"/>
</dbReference>
<evidence type="ECO:0000259" key="5">
    <source>
        <dbReference type="SMART" id="SM00822"/>
    </source>
</evidence>
<dbReference type="PANTHER" id="PTHR43180:SF28">
    <property type="entry name" value="NAD(P)-BINDING ROSSMANN-FOLD SUPERFAMILY PROTEIN"/>
    <property type="match status" value="1"/>
</dbReference>
<dbReference type="PANTHER" id="PTHR43180">
    <property type="entry name" value="3-OXOACYL-(ACYL-CARRIER-PROTEIN) REDUCTASE (AFU_ORTHOLOGUE AFUA_6G11210)"/>
    <property type="match status" value="1"/>
</dbReference>
<keyword evidence="3" id="KW-0520">NAD</keyword>
<dbReference type="FunFam" id="3.40.50.720:FF:000084">
    <property type="entry name" value="Short-chain dehydrogenase reductase"/>
    <property type="match status" value="1"/>
</dbReference>
<dbReference type="GO" id="GO:0016491">
    <property type="term" value="F:oxidoreductase activity"/>
    <property type="evidence" value="ECO:0007669"/>
    <property type="project" value="UniProtKB-KW"/>
</dbReference>
<dbReference type="SUPFAM" id="SSF51735">
    <property type="entry name" value="NAD(P)-binding Rossmann-fold domains"/>
    <property type="match status" value="1"/>
</dbReference>
<reference evidence="6" key="1">
    <citation type="journal article" date="2015" name="Nature">
        <title>Complex archaea that bridge the gap between prokaryotes and eukaryotes.</title>
        <authorList>
            <person name="Spang A."/>
            <person name="Saw J.H."/>
            <person name="Jorgensen S.L."/>
            <person name="Zaremba-Niedzwiedzka K."/>
            <person name="Martijn J."/>
            <person name="Lind A.E."/>
            <person name="van Eijk R."/>
            <person name="Schleper C."/>
            <person name="Guy L."/>
            <person name="Ettema T.J."/>
        </authorList>
    </citation>
    <scope>NUCLEOTIDE SEQUENCE</scope>
</reference>
<dbReference type="PROSITE" id="PS00061">
    <property type="entry name" value="ADH_SHORT"/>
    <property type="match status" value="1"/>
</dbReference>
<dbReference type="InterPro" id="IPR002347">
    <property type="entry name" value="SDR_fam"/>
</dbReference>
<evidence type="ECO:0000256" key="2">
    <source>
        <dbReference type="ARBA" id="ARBA00023002"/>
    </source>
</evidence>
<organism evidence="6">
    <name type="scientific">marine sediment metagenome</name>
    <dbReference type="NCBI Taxonomy" id="412755"/>
    <lineage>
        <taxon>unclassified sequences</taxon>
        <taxon>metagenomes</taxon>
        <taxon>ecological metagenomes</taxon>
    </lineage>
</organism>
<name>A0A0F9YAA9_9ZZZZ</name>
<dbReference type="InterPro" id="IPR020904">
    <property type="entry name" value="Sc_DH/Rdtase_CS"/>
</dbReference>
<dbReference type="PRINTS" id="PR00080">
    <property type="entry name" value="SDRFAMILY"/>
</dbReference>
<comment type="caution">
    <text evidence="6">The sequence shown here is derived from an EMBL/GenBank/DDBJ whole genome shotgun (WGS) entry which is preliminary data.</text>
</comment>
<evidence type="ECO:0000313" key="6">
    <source>
        <dbReference type="EMBL" id="KKO08942.1"/>
    </source>
</evidence>
<dbReference type="InterPro" id="IPR036291">
    <property type="entry name" value="NAD(P)-bd_dom_sf"/>
</dbReference>
<evidence type="ECO:0000256" key="3">
    <source>
        <dbReference type="ARBA" id="ARBA00023027"/>
    </source>
</evidence>
<keyword evidence="4" id="KW-0443">Lipid metabolism</keyword>
<dbReference type="NCBIfam" id="NF005559">
    <property type="entry name" value="PRK07231.1"/>
    <property type="match status" value="1"/>
</dbReference>
<dbReference type="PRINTS" id="PR00081">
    <property type="entry name" value="GDHRDH"/>
</dbReference>
<evidence type="ECO:0000256" key="1">
    <source>
        <dbReference type="ARBA" id="ARBA00006484"/>
    </source>
</evidence>
<comment type="similarity">
    <text evidence="1">Belongs to the short-chain dehydrogenases/reductases (SDR) family.</text>
</comment>
<dbReference type="InterPro" id="IPR057326">
    <property type="entry name" value="KR_dom"/>
</dbReference>
<accession>A0A0F9YAA9</accession>
<keyword evidence="2" id="KW-0560">Oxidoreductase</keyword>
<protein>
    <recommendedName>
        <fullName evidence="5">Ketoreductase domain-containing protein</fullName>
    </recommendedName>
</protein>
<dbReference type="EMBL" id="LAZR01000008">
    <property type="protein sequence ID" value="KKO08942.1"/>
    <property type="molecule type" value="Genomic_DNA"/>
</dbReference>
<sequence>MAGRLQHKIALITGATSGIGEATARVFAAQGAQLVIAGRTVDKGEALAAELSDEFGVRVVFKRTDIMREADIAAAVDIAMTEFGRLDCLFNNAGAGERSSAESVTEEDFARVMRLLVGAPVFGIKHAARVMKPAGGGSIINNASIAAHRYAQGGYLYSGAKAAVTHLTRLAGVELGPWNIRVNAISPGAIATPIFWGGSARAQTLSDAENQAKMAKLEGNLANATPIPRSGLAEDIANAALFLASDDSSYVNSHDLVVDGGRIAMFNEKSS</sequence>
<proteinExistence type="inferred from homology"/>
<gene>
    <name evidence="6" type="ORF">LCGC14_0040610</name>
</gene>
<feature type="domain" description="Ketoreductase" evidence="5">
    <location>
        <begin position="8"/>
        <end position="188"/>
    </location>
</feature>
<dbReference type="AlphaFoldDB" id="A0A0F9YAA9"/>
<dbReference type="Pfam" id="PF13561">
    <property type="entry name" value="adh_short_C2"/>
    <property type="match status" value="1"/>
</dbReference>
<dbReference type="Gene3D" id="3.40.50.720">
    <property type="entry name" value="NAD(P)-binding Rossmann-like Domain"/>
    <property type="match status" value="1"/>
</dbReference>